<protein>
    <recommendedName>
        <fullName evidence="11">ABC transmembrane type-1 domain-containing protein</fullName>
    </recommendedName>
</protein>
<dbReference type="GO" id="GO:0016020">
    <property type="term" value="C:membrane"/>
    <property type="evidence" value="ECO:0007669"/>
    <property type="project" value="UniProtKB-SubCell"/>
</dbReference>
<dbReference type="Proteomes" id="UP000275408">
    <property type="component" value="Unassembled WGS sequence"/>
</dbReference>
<keyword evidence="8 10" id="KW-0472">Membrane</keyword>
<comment type="caution">
    <text evidence="12">The sequence shown here is derived from an EMBL/GenBank/DDBJ whole genome shotgun (WGS) entry which is preliminary data.</text>
</comment>
<comment type="subcellular location">
    <subcellularLocation>
        <location evidence="1">Membrane</location>
        <topology evidence="1">Multi-pass membrane protein</topology>
    </subcellularLocation>
</comment>
<dbReference type="GO" id="GO:0005524">
    <property type="term" value="F:ATP binding"/>
    <property type="evidence" value="ECO:0007669"/>
    <property type="project" value="UniProtKB-KW"/>
</dbReference>
<reference evidence="12 13" key="1">
    <citation type="journal article" date="2018" name="Sci. Rep.">
        <title>Comparative analysis of the Pocillopora damicornis genome highlights role of immune system in coral evolution.</title>
        <authorList>
            <person name="Cunning R."/>
            <person name="Bay R.A."/>
            <person name="Gillette P."/>
            <person name="Baker A.C."/>
            <person name="Traylor-Knowles N."/>
        </authorList>
    </citation>
    <scope>NUCLEOTIDE SEQUENCE [LARGE SCALE GENOMIC DNA]</scope>
    <source>
        <strain evidence="12">RSMAS</strain>
        <tissue evidence="12">Whole animal</tissue>
    </source>
</reference>
<evidence type="ECO:0000313" key="13">
    <source>
        <dbReference type="Proteomes" id="UP000275408"/>
    </source>
</evidence>
<dbReference type="InterPro" id="IPR050173">
    <property type="entry name" value="ABC_transporter_C-like"/>
</dbReference>
<dbReference type="PROSITE" id="PS50929">
    <property type="entry name" value="ABC_TM1F"/>
    <property type="match status" value="1"/>
</dbReference>
<sequence>MVETLFGMKNENSGRFVTDQLRKSWESEKHHCKTLLLSKQTLLKFTAGRLFDLISNDVKRMEEDTVKFIVLAVFAVPAYAGAIFLIYYFIGWQAVTGVFLLCILMPYTAVLSYANGKLRLRTATVSDQRISPTNQVVSGIRAVKMHAWEDEYVREIKPMAPKSGYRKISSDDDNEVSFASSLFFRWMNGVFKKGSQRPLDQNDFLPLSDENSGRFVTEKLQTSWESEKHHCKINGKRPKLWKSVFDMLSIKDVIVILTGNILYSLSCLLFPLCLGRFMSILKFSGKFITIGLMLTYDAYVSLGGIKELLLLENLLEASESDESNKPRQKTKSTATYQSRSYLKKEEKNMRNVSLSR</sequence>
<keyword evidence="7 10" id="KW-1133">Transmembrane helix</keyword>
<comment type="similarity">
    <text evidence="2">Belongs to the ABC transporter superfamily. ABCC family. Conjugate transporter (TC 3.A.1.208) subfamily.</text>
</comment>
<feature type="region of interest" description="Disordered" evidence="9">
    <location>
        <begin position="319"/>
        <end position="356"/>
    </location>
</feature>
<proteinExistence type="inferred from homology"/>
<evidence type="ECO:0000259" key="11">
    <source>
        <dbReference type="PROSITE" id="PS50929"/>
    </source>
</evidence>
<feature type="domain" description="ABC transmembrane type-1" evidence="11">
    <location>
        <begin position="44"/>
        <end position="157"/>
    </location>
</feature>
<evidence type="ECO:0000256" key="3">
    <source>
        <dbReference type="ARBA" id="ARBA00022448"/>
    </source>
</evidence>
<evidence type="ECO:0000256" key="10">
    <source>
        <dbReference type="SAM" id="Phobius"/>
    </source>
</evidence>
<feature type="transmembrane region" description="Helical" evidence="10">
    <location>
        <begin position="68"/>
        <end position="90"/>
    </location>
</feature>
<gene>
    <name evidence="12" type="ORF">pdam_00020256</name>
</gene>
<dbReference type="SUPFAM" id="SSF90123">
    <property type="entry name" value="ABC transporter transmembrane region"/>
    <property type="match status" value="1"/>
</dbReference>
<dbReference type="InterPro" id="IPR036640">
    <property type="entry name" value="ABC1_TM_sf"/>
</dbReference>
<keyword evidence="3" id="KW-0813">Transport</keyword>
<keyword evidence="13" id="KW-1185">Reference proteome</keyword>
<keyword evidence="4 10" id="KW-0812">Transmembrane</keyword>
<dbReference type="STRING" id="46731.A0A3M6V103"/>
<accession>A0A3M6V103</accession>
<evidence type="ECO:0000256" key="9">
    <source>
        <dbReference type="SAM" id="MobiDB-lite"/>
    </source>
</evidence>
<dbReference type="PANTHER" id="PTHR24223">
    <property type="entry name" value="ATP-BINDING CASSETTE SUB-FAMILY C"/>
    <property type="match status" value="1"/>
</dbReference>
<evidence type="ECO:0000256" key="7">
    <source>
        <dbReference type="ARBA" id="ARBA00022989"/>
    </source>
</evidence>
<name>A0A3M6V103_POCDA</name>
<feature type="transmembrane region" description="Helical" evidence="10">
    <location>
        <begin position="96"/>
        <end position="114"/>
    </location>
</feature>
<dbReference type="GO" id="GO:0140359">
    <property type="term" value="F:ABC-type transporter activity"/>
    <property type="evidence" value="ECO:0007669"/>
    <property type="project" value="InterPro"/>
</dbReference>
<evidence type="ECO:0000256" key="1">
    <source>
        <dbReference type="ARBA" id="ARBA00004141"/>
    </source>
</evidence>
<feature type="transmembrane region" description="Helical" evidence="10">
    <location>
        <begin position="253"/>
        <end position="277"/>
    </location>
</feature>
<evidence type="ECO:0000256" key="8">
    <source>
        <dbReference type="ARBA" id="ARBA00023136"/>
    </source>
</evidence>
<dbReference type="Gene3D" id="1.20.1560.10">
    <property type="entry name" value="ABC transporter type 1, transmembrane domain"/>
    <property type="match status" value="1"/>
</dbReference>
<evidence type="ECO:0000256" key="2">
    <source>
        <dbReference type="ARBA" id="ARBA00009726"/>
    </source>
</evidence>
<dbReference type="OrthoDB" id="6500128at2759"/>
<keyword evidence="5" id="KW-0547">Nucleotide-binding</keyword>
<dbReference type="Pfam" id="PF00664">
    <property type="entry name" value="ABC_membrane"/>
    <property type="match status" value="1"/>
</dbReference>
<dbReference type="PANTHER" id="PTHR24223:SF456">
    <property type="entry name" value="MULTIDRUG RESISTANCE-ASSOCIATED PROTEIN LETHAL(2)03659"/>
    <property type="match status" value="1"/>
</dbReference>
<evidence type="ECO:0000256" key="4">
    <source>
        <dbReference type="ARBA" id="ARBA00022692"/>
    </source>
</evidence>
<evidence type="ECO:0000256" key="5">
    <source>
        <dbReference type="ARBA" id="ARBA00022741"/>
    </source>
</evidence>
<keyword evidence="6" id="KW-0067">ATP-binding</keyword>
<organism evidence="12 13">
    <name type="scientific">Pocillopora damicornis</name>
    <name type="common">Cauliflower coral</name>
    <name type="synonym">Millepora damicornis</name>
    <dbReference type="NCBI Taxonomy" id="46731"/>
    <lineage>
        <taxon>Eukaryota</taxon>
        <taxon>Metazoa</taxon>
        <taxon>Cnidaria</taxon>
        <taxon>Anthozoa</taxon>
        <taxon>Hexacorallia</taxon>
        <taxon>Scleractinia</taxon>
        <taxon>Astrocoeniina</taxon>
        <taxon>Pocilloporidae</taxon>
        <taxon>Pocillopora</taxon>
    </lineage>
</organism>
<dbReference type="InterPro" id="IPR011527">
    <property type="entry name" value="ABC1_TM_dom"/>
</dbReference>
<evidence type="ECO:0000313" key="12">
    <source>
        <dbReference type="EMBL" id="RMX59611.1"/>
    </source>
</evidence>
<dbReference type="AlphaFoldDB" id="A0A3M6V103"/>
<evidence type="ECO:0000256" key="6">
    <source>
        <dbReference type="ARBA" id="ARBA00022840"/>
    </source>
</evidence>
<dbReference type="EMBL" id="RCHS01000305">
    <property type="protein sequence ID" value="RMX59611.1"/>
    <property type="molecule type" value="Genomic_DNA"/>
</dbReference>
<feature type="compositionally biased region" description="Polar residues" evidence="9">
    <location>
        <begin position="331"/>
        <end position="340"/>
    </location>
</feature>